<dbReference type="KEGG" id="qdo:H9Q78_01710"/>
<protein>
    <recommendedName>
        <fullName evidence="2">Anti-sigma-W factor RsiW</fullName>
    </recommendedName>
</protein>
<feature type="transmembrane region" description="Helical" evidence="3">
    <location>
        <begin position="93"/>
        <end position="115"/>
    </location>
</feature>
<accession>A0A7G9G534</accession>
<comment type="similarity">
    <text evidence="1">Belongs to the zinc-associated anti-sigma factor (ZAS) superfamily. Anti-sigma-W factor family.</text>
</comment>
<dbReference type="Pfam" id="PF13490">
    <property type="entry name" value="zf-HC2"/>
    <property type="match status" value="1"/>
</dbReference>
<evidence type="ECO:0000259" key="4">
    <source>
        <dbReference type="Pfam" id="PF13490"/>
    </source>
</evidence>
<proteinExistence type="inferred from homology"/>
<organism evidence="5 6">
    <name type="scientific">Qiania dongpingensis</name>
    <dbReference type="NCBI Taxonomy" id="2763669"/>
    <lineage>
        <taxon>Bacteria</taxon>
        <taxon>Bacillati</taxon>
        <taxon>Bacillota</taxon>
        <taxon>Clostridia</taxon>
        <taxon>Lachnospirales</taxon>
        <taxon>Lachnospiraceae</taxon>
        <taxon>Qiania</taxon>
    </lineage>
</organism>
<name>A0A7G9G534_9FIRM</name>
<dbReference type="Gene3D" id="1.10.10.1320">
    <property type="entry name" value="Anti-sigma factor, zinc-finger domain"/>
    <property type="match status" value="1"/>
</dbReference>
<evidence type="ECO:0000313" key="5">
    <source>
        <dbReference type="EMBL" id="QNM05916.1"/>
    </source>
</evidence>
<feature type="domain" description="Putative zinc-finger" evidence="4">
    <location>
        <begin position="4"/>
        <end position="38"/>
    </location>
</feature>
<dbReference type="AlphaFoldDB" id="A0A7G9G534"/>
<keyword evidence="3" id="KW-0812">Transmembrane</keyword>
<keyword evidence="3" id="KW-0472">Membrane</keyword>
<evidence type="ECO:0000256" key="1">
    <source>
        <dbReference type="ARBA" id="ARBA00024353"/>
    </source>
</evidence>
<evidence type="ECO:0000256" key="2">
    <source>
        <dbReference type="ARBA" id="ARBA00024438"/>
    </source>
</evidence>
<keyword evidence="3" id="KW-1133">Transmembrane helix</keyword>
<sequence>MTRCMEVQAQITDYIDGKLPAEELEAFVSHINECEECREELNIYYTIYVGLSQLEHDDQEINELYDLDGALEEELYQSELLIKKRHFFQGFRYVVYTVAFWCIMLAVFLQLRLFADMGIL</sequence>
<keyword evidence="6" id="KW-1185">Reference proteome</keyword>
<gene>
    <name evidence="5" type="ORF">H9Q78_01710</name>
</gene>
<dbReference type="InterPro" id="IPR027383">
    <property type="entry name" value="Znf_put"/>
</dbReference>
<dbReference type="Proteomes" id="UP000515823">
    <property type="component" value="Chromosome"/>
</dbReference>
<dbReference type="EMBL" id="CP060634">
    <property type="protein sequence ID" value="QNM05916.1"/>
    <property type="molecule type" value="Genomic_DNA"/>
</dbReference>
<evidence type="ECO:0000313" key="6">
    <source>
        <dbReference type="Proteomes" id="UP000515823"/>
    </source>
</evidence>
<evidence type="ECO:0000256" key="3">
    <source>
        <dbReference type="SAM" id="Phobius"/>
    </source>
</evidence>
<dbReference type="RefSeq" id="WP_249303258.1">
    <property type="nucleotide sequence ID" value="NZ_CP060634.1"/>
</dbReference>
<dbReference type="InterPro" id="IPR041916">
    <property type="entry name" value="Anti_sigma_zinc_sf"/>
</dbReference>
<reference evidence="5 6" key="1">
    <citation type="submission" date="2020-08" db="EMBL/GenBank/DDBJ databases">
        <authorList>
            <person name="Liu C."/>
            <person name="Sun Q."/>
        </authorList>
    </citation>
    <scope>NUCLEOTIDE SEQUENCE [LARGE SCALE GENOMIC DNA]</scope>
    <source>
        <strain evidence="5 6">NSJ-38</strain>
    </source>
</reference>